<evidence type="ECO:0000256" key="4">
    <source>
        <dbReference type="PROSITE-ProRule" id="PRU00335"/>
    </source>
</evidence>
<organism evidence="6 7">
    <name type="scientific">Actinospica durhamensis</name>
    <dbReference type="NCBI Taxonomy" id="1508375"/>
    <lineage>
        <taxon>Bacteria</taxon>
        <taxon>Bacillati</taxon>
        <taxon>Actinomycetota</taxon>
        <taxon>Actinomycetes</taxon>
        <taxon>Catenulisporales</taxon>
        <taxon>Actinospicaceae</taxon>
        <taxon>Actinospica</taxon>
    </lineage>
</organism>
<protein>
    <submittedName>
        <fullName evidence="6">TetR family transcriptional regulator</fullName>
    </submittedName>
</protein>
<dbReference type="InterPro" id="IPR050692">
    <property type="entry name" value="HTH_transcr_repressor_FabR"/>
</dbReference>
<accession>A0A941ITN4</accession>
<dbReference type="SUPFAM" id="SSF46689">
    <property type="entry name" value="Homeodomain-like"/>
    <property type="match status" value="1"/>
</dbReference>
<evidence type="ECO:0000313" key="7">
    <source>
        <dbReference type="Proteomes" id="UP000675781"/>
    </source>
</evidence>
<dbReference type="AlphaFoldDB" id="A0A941ITN4"/>
<name>A0A941ITN4_9ACTN</name>
<keyword evidence="2 4" id="KW-0238">DNA-binding</keyword>
<dbReference type="RefSeq" id="WP_212532299.1">
    <property type="nucleotide sequence ID" value="NZ_JAGSOG010000234.1"/>
</dbReference>
<keyword evidence="1" id="KW-0805">Transcription regulation</keyword>
<dbReference type="Gene3D" id="1.10.357.10">
    <property type="entry name" value="Tetracycline Repressor, domain 2"/>
    <property type="match status" value="1"/>
</dbReference>
<evidence type="ECO:0000313" key="6">
    <source>
        <dbReference type="EMBL" id="MBR7837837.1"/>
    </source>
</evidence>
<dbReference type="InterPro" id="IPR054129">
    <property type="entry name" value="DesT_TetR_C"/>
</dbReference>
<dbReference type="PANTHER" id="PTHR47752:SF1">
    <property type="entry name" value="HTH-TYPE TRANSCRIPTIONAL REPRESSOR FABR"/>
    <property type="match status" value="1"/>
</dbReference>
<dbReference type="InterPro" id="IPR001647">
    <property type="entry name" value="HTH_TetR"/>
</dbReference>
<comment type="caution">
    <text evidence="6">The sequence shown here is derived from an EMBL/GenBank/DDBJ whole genome shotgun (WGS) entry which is preliminary data.</text>
</comment>
<dbReference type="Gene3D" id="1.10.10.60">
    <property type="entry name" value="Homeodomain-like"/>
    <property type="match status" value="1"/>
</dbReference>
<dbReference type="Proteomes" id="UP000675781">
    <property type="component" value="Unassembled WGS sequence"/>
</dbReference>
<evidence type="ECO:0000259" key="5">
    <source>
        <dbReference type="PROSITE" id="PS50977"/>
    </source>
</evidence>
<sequence length="211" mass="23311">MTEDELPPRRARKLATRQALLDGALRLLEQQSLTSLGLREVTREAGIAPAAFYRHFGDLGELGVALVEESFGSLRALIRDIRTPEADTEDVIRRSVDLVAAHVRAHRAHFCFLARERYGGVASVRAAIAGELDSFVRELADDLAAQPESEGWSAPELSVLARLYVNVLMLTAASMIEAGPDDPAAEQSILTEALMQLRMITVGRRYWTENR</sequence>
<evidence type="ECO:0000256" key="1">
    <source>
        <dbReference type="ARBA" id="ARBA00023015"/>
    </source>
</evidence>
<evidence type="ECO:0000256" key="2">
    <source>
        <dbReference type="ARBA" id="ARBA00023125"/>
    </source>
</evidence>
<reference evidence="6" key="1">
    <citation type="submission" date="2021-04" db="EMBL/GenBank/DDBJ databases">
        <title>Genome based classification of Actinospica acidithermotolerans sp. nov., an actinobacterium isolated from an Indonesian hot spring.</title>
        <authorList>
            <person name="Kusuma A.B."/>
            <person name="Putra K.E."/>
            <person name="Nafisah S."/>
            <person name="Loh J."/>
            <person name="Nouioui I."/>
            <person name="Goodfellow M."/>
        </authorList>
    </citation>
    <scope>NUCLEOTIDE SEQUENCE</scope>
    <source>
        <strain evidence="6">CSCA 57</strain>
    </source>
</reference>
<gene>
    <name evidence="6" type="ORF">KDL01_31470</name>
</gene>
<feature type="domain" description="HTH tetR-type" evidence="5">
    <location>
        <begin position="14"/>
        <end position="74"/>
    </location>
</feature>
<dbReference type="GO" id="GO:0003677">
    <property type="term" value="F:DNA binding"/>
    <property type="evidence" value="ECO:0007669"/>
    <property type="project" value="UniProtKB-UniRule"/>
</dbReference>
<feature type="DNA-binding region" description="H-T-H motif" evidence="4">
    <location>
        <begin position="37"/>
        <end position="56"/>
    </location>
</feature>
<keyword evidence="7" id="KW-1185">Reference proteome</keyword>
<keyword evidence="3" id="KW-0804">Transcription</keyword>
<dbReference type="Pfam" id="PF00440">
    <property type="entry name" value="TetR_N"/>
    <property type="match status" value="1"/>
</dbReference>
<dbReference type="Pfam" id="PF21943">
    <property type="entry name" value="TetR_C_46"/>
    <property type="match status" value="1"/>
</dbReference>
<dbReference type="PANTHER" id="PTHR47752">
    <property type="entry name" value="HTH-TYPE TRANSCRIPTIONAL REPRESSOR FABR"/>
    <property type="match status" value="1"/>
</dbReference>
<evidence type="ECO:0000256" key="3">
    <source>
        <dbReference type="ARBA" id="ARBA00023163"/>
    </source>
</evidence>
<dbReference type="InterPro" id="IPR009057">
    <property type="entry name" value="Homeodomain-like_sf"/>
</dbReference>
<dbReference type="PROSITE" id="PS50977">
    <property type="entry name" value="HTH_TETR_2"/>
    <property type="match status" value="1"/>
</dbReference>
<proteinExistence type="predicted"/>
<dbReference type="EMBL" id="JAGSOG010000234">
    <property type="protein sequence ID" value="MBR7837837.1"/>
    <property type="molecule type" value="Genomic_DNA"/>
</dbReference>